<evidence type="ECO:0000313" key="4">
    <source>
        <dbReference type="Proteomes" id="UP000577956"/>
    </source>
</evidence>
<evidence type="ECO:0000259" key="1">
    <source>
        <dbReference type="Pfam" id="PF13614"/>
    </source>
</evidence>
<evidence type="ECO:0000313" key="3">
    <source>
        <dbReference type="EMBL" id="NYD86831.1"/>
    </source>
</evidence>
<dbReference type="Pfam" id="PF13614">
    <property type="entry name" value="AAA_31"/>
    <property type="match status" value="1"/>
</dbReference>
<feature type="domain" description="AAA" evidence="1">
    <location>
        <begin position="1"/>
        <end position="162"/>
    </location>
</feature>
<reference evidence="2 5" key="2">
    <citation type="submission" date="2021-01" db="EMBL/GenBank/DDBJ databases">
        <title>Whole genome shotgun sequence of Cellulomonas oligotrophica NBRC 109435.</title>
        <authorList>
            <person name="Komaki H."/>
            <person name="Tamura T."/>
        </authorList>
    </citation>
    <scope>NUCLEOTIDE SEQUENCE [LARGE SCALE GENOMIC DNA]</scope>
    <source>
        <strain evidence="2 5">NBRC 109435</strain>
    </source>
</reference>
<dbReference type="PANTHER" id="PTHR13696">
    <property type="entry name" value="P-LOOP CONTAINING NUCLEOSIDE TRIPHOSPHATE HYDROLASE"/>
    <property type="match status" value="1"/>
</dbReference>
<dbReference type="EMBL" id="BONN01000003">
    <property type="protein sequence ID" value="GIG32383.1"/>
    <property type="molecule type" value="Genomic_DNA"/>
</dbReference>
<dbReference type="SUPFAM" id="SSF52540">
    <property type="entry name" value="P-loop containing nucleoside triphosphate hydrolases"/>
    <property type="match status" value="1"/>
</dbReference>
<dbReference type="InterPro" id="IPR050678">
    <property type="entry name" value="DNA_Partitioning_ATPase"/>
</dbReference>
<dbReference type="PANTHER" id="PTHR13696:SF99">
    <property type="entry name" value="COBYRINIC ACID AC-DIAMIDE SYNTHASE"/>
    <property type="match status" value="1"/>
</dbReference>
<keyword evidence="5" id="KW-1185">Reference proteome</keyword>
<dbReference type="EMBL" id="JACCBK010000001">
    <property type="protein sequence ID" value="NYD86831.1"/>
    <property type="molecule type" value="Genomic_DNA"/>
</dbReference>
<dbReference type="InterPro" id="IPR025669">
    <property type="entry name" value="AAA_dom"/>
</dbReference>
<name>A0A7Y9FGD0_9CELL</name>
<dbReference type="Proteomes" id="UP000618382">
    <property type="component" value="Unassembled WGS sequence"/>
</dbReference>
<gene>
    <name evidence="3" type="ORF">BKA21_002380</name>
    <name evidence="2" type="ORF">Col01nite_15420</name>
</gene>
<comment type="caution">
    <text evidence="3">The sequence shown here is derived from an EMBL/GenBank/DDBJ whole genome shotgun (WGS) entry which is preliminary data.</text>
</comment>
<organism evidence="3 4">
    <name type="scientific">Cellulomonas oligotrophica</name>
    <dbReference type="NCBI Taxonomy" id="931536"/>
    <lineage>
        <taxon>Bacteria</taxon>
        <taxon>Bacillati</taxon>
        <taxon>Actinomycetota</taxon>
        <taxon>Actinomycetes</taxon>
        <taxon>Micrococcales</taxon>
        <taxon>Cellulomonadaceae</taxon>
        <taxon>Cellulomonas</taxon>
    </lineage>
</organism>
<evidence type="ECO:0000313" key="5">
    <source>
        <dbReference type="Proteomes" id="UP000618382"/>
    </source>
</evidence>
<dbReference type="AlphaFoldDB" id="A0A7Y9FGD0"/>
<protein>
    <submittedName>
        <fullName evidence="3">Cellulose biosynthesis protein BcsQ</fullName>
    </submittedName>
    <submittedName>
        <fullName evidence="2">Cobyrinic acid a,c-diamide synthase</fullName>
    </submittedName>
</protein>
<reference evidence="3 4" key="1">
    <citation type="submission" date="2020-07" db="EMBL/GenBank/DDBJ databases">
        <title>Sequencing the genomes of 1000 actinobacteria strains.</title>
        <authorList>
            <person name="Klenk H.-P."/>
        </authorList>
    </citation>
    <scope>NUCLEOTIDE SEQUENCE [LARGE SCALE GENOMIC DNA]</scope>
    <source>
        <strain evidence="3 4">DSM 24482</strain>
    </source>
</reference>
<dbReference type="PIRSF" id="PIRSF009320">
    <property type="entry name" value="Nuc_binding_HP_1000"/>
    <property type="match status" value="1"/>
</dbReference>
<sequence>MRVVAVFSVKGGVGKTTAAVNLAYEAAAHGETLLWDLDPQGGATWLLDVKPKLRGGAPALVTGGTHPVAGVRQTAWETLDVLPADGTYRSLDVVLDDAKRSRSRVHRTLTSLKGTYRTVVLDCPAGSSLVAANVVRAADVVVVPLVPGPLTLRSLEQVRQVVAERDPAPPVVGFLSMVDRRRVAHRQVLADLPEGVVDVVVPAAAVVERMGAERRPLAAFAPGTPAALAYRRLWKKVRAAA</sequence>
<accession>A0A7Y9FGD0</accession>
<proteinExistence type="predicted"/>
<dbReference type="Proteomes" id="UP000577956">
    <property type="component" value="Unassembled WGS sequence"/>
</dbReference>
<evidence type="ECO:0000313" key="2">
    <source>
        <dbReference type="EMBL" id="GIG32383.1"/>
    </source>
</evidence>
<dbReference type="Gene3D" id="3.40.50.300">
    <property type="entry name" value="P-loop containing nucleotide triphosphate hydrolases"/>
    <property type="match status" value="1"/>
</dbReference>
<dbReference type="RefSeq" id="WP_140459335.1">
    <property type="nucleotide sequence ID" value="NZ_BAABFI010000001.1"/>
</dbReference>
<dbReference type="InterPro" id="IPR027417">
    <property type="entry name" value="P-loop_NTPase"/>
</dbReference>
<dbReference type="CDD" id="cd02042">
    <property type="entry name" value="ParAB_family"/>
    <property type="match status" value="1"/>
</dbReference>